<comment type="caution">
    <text evidence="1">The sequence shown here is derived from an EMBL/GenBank/DDBJ whole genome shotgun (WGS) entry which is preliminary data.</text>
</comment>
<proteinExistence type="predicted"/>
<keyword evidence="2" id="KW-1185">Reference proteome</keyword>
<reference evidence="1" key="1">
    <citation type="submission" date="2022-04" db="EMBL/GenBank/DDBJ databases">
        <authorList>
            <person name="Criscuolo A."/>
        </authorList>
    </citation>
    <scope>NUCLEOTIDE SEQUENCE</scope>
    <source>
        <strain evidence="1">CIP111895</strain>
    </source>
</reference>
<gene>
    <name evidence="1" type="primary">ywmB</name>
    <name evidence="1" type="ORF">BACCIP111895_01063</name>
</gene>
<organism evidence="1 2">
    <name type="scientific">Neobacillus rhizosphaerae</name>
    <dbReference type="NCBI Taxonomy" id="2880965"/>
    <lineage>
        <taxon>Bacteria</taxon>
        <taxon>Bacillati</taxon>
        <taxon>Bacillota</taxon>
        <taxon>Bacilli</taxon>
        <taxon>Bacillales</taxon>
        <taxon>Bacillaceae</taxon>
        <taxon>Neobacillus</taxon>
    </lineage>
</organism>
<evidence type="ECO:0008006" key="3">
    <source>
        <dbReference type="Google" id="ProtNLM"/>
    </source>
</evidence>
<dbReference type="Pfam" id="PF08680">
    <property type="entry name" value="DUF1779"/>
    <property type="match status" value="1"/>
</dbReference>
<name>A0ABN8KKW9_9BACI</name>
<dbReference type="InterPro" id="IPR036209">
    <property type="entry name" value="YwmB-like_sf"/>
</dbReference>
<sequence length="270" mass="30189">MNRNSKIFLSVIAIISFILVVIGNRTTEAYGGLDLFHIDGVDALLFQKDESNPDLAKIGSVLQAENILLNEWSFYAREHLSGMKSEQEVKEYVEKLQQKFPDWDWSVKSTSQKWEAIAVSPTAKNHSEMLQIMATHTNQPVNAYIVYSVSGKEWNKAQEAYFTSDHFKNRLSDIFRGKPTVFSCMKGVVSDKIDTALPTTVSKLLSSFNAKEIEALNEETFMSVSATSPMFTGSIDNQKNNMNLQIGIRSEGLGAKTTIVVGTPIITIEY</sequence>
<dbReference type="RefSeq" id="WP_248734249.1">
    <property type="nucleotide sequence ID" value="NZ_CALBWS010000004.1"/>
</dbReference>
<dbReference type="Gene3D" id="3.30.2030.10">
    <property type="entry name" value="YwmB-like"/>
    <property type="match status" value="1"/>
</dbReference>
<dbReference type="SUPFAM" id="SSF143842">
    <property type="entry name" value="YwmB-like"/>
    <property type="match status" value="1"/>
</dbReference>
<dbReference type="Proteomes" id="UP000838308">
    <property type="component" value="Unassembled WGS sequence"/>
</dbReference>
<dbReference type="EMBL" id="CALBWS010000004">
    <property type="protein sequence ID" value="CAH2713909.1"/>
    <property type="molecule type" value="Genomic_DNA"/>
</dbReference>
<protein>
    <recommendedName>
        <fullName evidence="3">YwmB family TATA-box binding protein</fullName>
    </recommendedName>
</protein>
<evidence type="ECO:0000313" key="2">
    <source>
        <dbReference type="Proteomes" id="UP000838308"/>
    </source>
</evidence>
<dbReference type="Gene3D" id="3.30.360.40">
    <property type="entry name" value="YwmB-like"/>
    <property type="match status" value="1"/>
</dbReference>
<evidence type="ECO:0000313" key="1">
    <source>
        <dbReference type="EMBL" id="CAH2713909.1"/>
    </source>
</evidence>
<dbReference type="InterPro" id="IPR014794">
    <property type="entry name" value="DUF1779"/>
</dbReference>
<accession>A0ABN8KKW9</accession>